<dbReference type="AlphaFoldDB" id="A0A8T0F1W3"/>
<gene>
    <name evidence="1" type="ORF">HNY73_010442</name>
</gene>
<dbReference type="EMBL" id="JABXBU010000030">
    <property type="protein sequence ID" value="KAF8784821.1"/>
    <property type="molecule type" value="Genomic_DNA"/>
</dbReference>
<keyword evidence="2" id="KW-1185">Reference proteome</keyword>
<protein>
    <submittedName>
        <fullName evidence="1">Uncharacterized protein</fullName>
    </submittedName>
</protein>
<evidence type="ECO:0000313" key="1">
    <source>
        <dbReference type="EMBL" id="KAF8784821.1"/>
    </source>
</evidence>
<dbReference type="Proteomes" id="UP000807504">
    <property type="component" value="Unassembled WGS sequence"/>
</dbReference>
<sequence length="289" mass="34493">MIQPMHFQATLWLKDHDFLPHRKGFSFNYRKMLCWSPDGSIDREGTAMKYVKMQEFDTRDRFIMACNYGFEEAILHLWDVVKIVGINCTARRGVNSAVRLWMDLLRNGCTSPSNEKAEAHFAIENLKPTDIPLRLSTYFKYLSPALRQEYFKPLGRHHLHEDDFRMCLPQMGEAERDRLFKAQPIDALGHYLEHPFEFRFIKMAKKLSPDMVLNDYIIILDVMLKLFMLCGDLYSDLMKAYWAKIPALMKRRIKRTRHFKVYNRVFKHKQNRLRNLQEIIGVYHFSYIK</sequence>
<evidence type="ECO:0000313" key="2">
    <source>
        <dbReference type="Proteomes" id="UP000807504"/>
    </source>
</evidence>
<reference evidence="1" key="2">
    <citation type="submission" date="2020-06" db="EMBL/GenBank/DDBJ databases">
        <authorList>
            <person name="Sheffer M."/>
        </authorList>
    </citation>
    <scope>NUCLEOTIDE SEQUENCE</scope>
</reference>
<proteinExistence type="predicted"/>
<reference evidence="1" key="1">
    <citation type="journal article" date="2020" name="bioRxiv">
        <title>Chromosome-level reference genome of the European wasp spider Argiope bruennichi: a resource for studies on range expansion and evolutionary adaptation.</title>
        <authorList>
            <person name="Sheffer M.M."/>
            <person name="Hoppe A."/>
            <person name="Krehenwinkel H."/>
            <person name="Uhl G."/>
            <person name="Kuss A.W."/>
            <person name="Jensen L."/>
            <person name="Jensen C."/>
            <person name="Gillespie R.G."/>
            <person name="Hoff K.J."/>
            <person name="Prost S."/>
        </authorList>
    </citation>
    <scope>NUCLEOTIDE SEQUENCE</scope>
</reference>
<comment type="caution">
    <text evidence="1">The sequence shown here is derived from an EMBL/GenBank/DDBJ whole genome shotgun (WGS) entry which is preliminary data.</text>
</comment>
<name>A0A8T0F1W3_ARGBR</name>
<accession>A0A8T0F1W3</accession>
<organism evidence="1 2">
    <name type="scientific">Argiope bruennichi</name>
    <name type="common">Wasp spider</name>
    <name type="synonym">Aranea bruennichi</name>
    <dbReference type="NCBI Taxonomy" id="94029"/>
    <lineage>
        <taxon>Eukaryota</taxon>
        <taxon>Metazoa</taxon>
        <taxon>Ecdysozoa</taxon>
        <taxon>Arthropoda</taxon>
        <taxon>Chelicerata</taxon>
        <taxon>Arachnida</taxon>
        <taxon>Araneae</taxon>
        <taxon>Araneomorphae</taxon>
        <taxon>Entelegynae</taxon>
        <taxon>Araneoidea</taxon>
        <taxon>Araneidae</taxon>
        <taxon>Argiope</taxon>
    </lineage>
</organism>